<dbReference type="InterPro" id="IPR001905">
    <property type="entry name" value="Ammonium_transpt"/>
</dbReference>
<keyword evidence="10" id="KW-1185">Reference proteome</keyword>
<keyword evidence="5 8" id="KW-1133">Transmembrane helix</keyword>
<feature type="transmembrane region" description="Helical" evidence="8">
    <location>
        <begin position="427"/>
        <end position="445"/>
    </location>
</feature>
<feature type="transmembrane region" description="Helical" evidence="8">
    <location>
        <begin position="225"/>
        <end position="246"/>
    </location>
</feature>
<comment type="similarity">
    <text evidence="2 8">Belongs to the ammonia transporter channel (TC 1.A.11.2) family.</text>
</comment>
<dbReference type="PANTHER" id="PTHR11730">
    <property type="entry name" value="AMMONIUM TRANSPORTER"/>
    <property type="match status" value="1"/>
</dbReference>
<dbReference type="PANTHER" id="PTHR11730:SF6">
    <property type="entry name" value="AMMONIUM TRANSPORTER"/>
    <property type="match status" value="1"/>
</dbReference>
<dbReference type="GO" id="GO:0097272">
    <property type="term" value="P:ammonium homeostasis"/>
    <property type="evidence" value="ECO:0007669"/>
    <property type="project" value="TreeGrafter"/>
</dbReference>
<dbReference type="PROSITE" id="PS01219">
    <property type="entry name" value="AMMONIUM_TRANSP"/>
    <property type="match status" value="1"/>
</dbReference>
<evidence type="ECO:0000256" key="8">
    <source>
        <dbReference type="RuleBase" id="RU362002"/>
    </source>
</evidence>
<evidence type="ECO:0000256" key="2">
    <source>
        <dbReference type="ARBA" id="ARBA00005887"/>
    </source>
</evidence>
<evidence type="ECO:0000313" key="9">
    <source>
        <dbReference type="EMBL" id="BDI32340.1"/>
    </source>
</evidence>
<dbReference type="Proteomes" id="UP000287394">
    <property type="component" value="Chromosome"/>
</dbReference>
<comment type="subcellular location">
    <subcellularLocation>
        <location evidence="8">Cell membrane</location>
        <topology evidence="8">Multi-pass membrane protein</topology>
    </subcellularLocation>
    <subcellularLocation>
        <location evidence="1">Membrane</location>
        <topology evidence="1">Multi-pass membrane protein</topology>
    </subcellularLocation>
</comment>
<name>A0A402CXA9_9BACT</name>
<accession>A0A402CXA9</accession>
<organism evidence="9 10">
    <name type="scientific">Capsulimonas corticalis</name>
    <dbReference type="NCBI Taxonomy" id="2219043"/>
    <lineage>
        <taxon>Bacteria</taxon>
        <taxon>Bacillati</taxon>
        <taxon>Armatimonadota</taxon>
        <taxon>Armatimonadia</taxon>
        <taxon>Capsulimonadales</taxon>
        <taxon>Capsulimonadaceae</taxon>
        <taxon>Capsulimonas</taxon>
    </lineage>
</organism>
<dbReference type="Gene3D" id="1.10.3430.10">
    <property type="entry name" value="Ammonium transporter AmtB like domains"/>
    <property type="match status" value="1"/>
</dbReference>
<feature type="transmembrane region" description="Helical" evidence="8">
    <location>
        <begin position="336"/>
        <end position="361"/>
    </location>
</feature>
<evidence type="ECO:0000256" key="5">
    <source>
        <dbReference type="ARBA" id="ARBA00022989"/>
    </source>
</evidence>
<feature type="transmembrane region" description="Helical" evidence="8">
    <location>
        <begin position="266"/>
        <end position="287"/>
    </location>
</feature>
<keyword evidence="7 8" id="KW-0924">Ammonia transport</keyword>
<feature type="transmembrane region" description="Helical" evidence="8">
    <location>
        <begin position="89"/>
        <end position="110"/>
    </location>
</feature>
<dbReference type="AlphaFoldDB" id="A0A402CXA9"/>
<keyword evidence="4 8" id="KW-0812">Transmembrane</keyword>
<keyword evidence="3 8" id="KW-0813">Transport</keyword>
<proteinExistence type="inferred from homology"/>
<feature type="transmembrane region" description="Helical" evidence="8">
    <location>
        <begin position="373"/>
        <end position="391"/>
    </location>
</feature>
<feature type="transmembrane region" description="Helical" evidence="8">
    <location>
        <begin position="307"/>
        <end position="324"/>
    </location>
</feature>
<evidence type="ECO:0000256" key="4">
    <source>
        <dbReference type="ARBA" id="ARBA00022692"/>
    </source>
</evidence>
<keyword evidence="6 8" id="KW-0472">Membrane</keyword>
<evidence type="ECO:0000256" key="1">
    <source>
        <dbReference type="ARBA" id="ARBA00004141"/>
    </source>
</evidence>
<dbReference type="OrthoDB" id="9814202at2"/>
<feature type="transmembrane region" description="Helical" evidence="8">
    <location>
        <begin position="397"/>
        <end position="415"/>
    </location>
</feature>
<protein>
    <recommendedName>
        <fullName evidence="8">Ammonium transporter</fullName>
    </recommendedName>
</protein>
<feature type="transmembrane region" description="Helical" evidence="8">
    <location>
        <begin position="473"/>
        <end position="495"/>
    </location>
</feature>
<dbReference type="EMBL" id="AP025739">
    <property type="protein sequence ID" value="BDI32340.1"/>
    <property type="molecule type" value="Genomic_DNA"/>
</dbReference>
<evidence type="ECO:0000256" key="7">
    <source>
        <dbReference type="ARBA" id="ARBA00023177"/>
    </source>
</evidence>
<dbReference type="SUPFAM" id="SSF111352">
    <property type="entry name" value="Ammonium transporter"/>
    <property type="match status" value="1"/>
</dbReference>
<dbReference type="KEGG" id="ccot:CCAX7_43910"/>
<gene>
    <name evidence="9" type="primary">amt-1</name>
    <name evidence="9" type="ORF">CCAX7_43910</name>
</gene>
<sequence>MLSRFTGLRAACRVLLLALFLCCALTFGGSLHSSFAQVAGDPSGTKTGAAIDATTANGPIFKDQETVDSVRANVPTIATLADGVGHTRVAVNIVFTLLTGFLVMFMQAGFAMVETGFCRAKNAAHVMMTNLMIYPIGVLGFWICGFAIMFGSVGAVGSLGGTPALIGGEFKIGDVGLWGTRGLFLSGNFYDVGVFTLFLFEVVFMSASVIIPTGAMAERWKFNSFIVYGFFASMILYPIYGHQIWGGGWLSQLGHLYHLGHGAVDFAGSGVVHSIGGWTALAGALVLGPRIGKFTNGKANPMPGHDIPMALLGTFILAFGWFGFNPGSTLGMAGAGGMRAAIIAVNTMLASASGAFAALLIWKAMFKKPDPGMAANGMLAGLVAITAPCAYVTSGFAILIGAIAGGLVCWGVIMIEKNGIDDPVGAFSVHGINGIWGVMAVGLFADGTYGDGLNGVSGNVTGLFYGHGGGAQFMAQMISIVVCGAWAFGISTLFFKVQNALTPGGIRSRREDEIAGLDMPEMGAYAYPEFQLRSEVRESALVD</sequence>
<dbReference type="GO" id="GO:0008519">
    <property type="term" value="F:ammonium channel activity"/>
    <property type="evidence" value="ECO:0007669"/>
    <property type="project" value="InterPro"/>
</dbReference>
<feature type="transmembrane region" description="Helical" evidence="8">
    <location>
        <begin position="192"/>
        <end position="213"/>
    </location>
</feature>
<dbReference type="NCBIfam" id="TIGR00836">
    <property type="entry name" value="amt"/>
    <property type="match status" value="1"/>
</dbReference>
<dbReference type="InterPro" id="IPR029020">
    <property type="entry name" value="Ammonium/urea_transptr"/>
</dbReference>
<dbReference type="Pfam" id="PF00909">
    <property type="entry name" value="Ammonium_transp"/>
    <property type="match status" value="1"/>
</dbReference>
<evidence type="ECO:0000256" key="3">
    <source>
        <dbReference type="ARBA" id="ARBA00022448"/>
    </source>
</evidence>
<evidence type="ECO:0000313" key="10">
    <source>
        <dbReference type="Proteomes" id="UP000287394"/>
    </source>
</evidence>
<dbReference type="GO" id="GO:0005886">
    <property type="term" value="C:plasma membrane"/>
    <property type="evidence" value="ECO:0007669"/>
    <property type="project" value="UniProtKB-SubCell"/>
</dbReference>
<dbReference type="RefSeq" id="WP_119321977.1">
    <property type="nucleotide sequence ID" value="NZ_AP025739.1"/>
</dbReference>
<evidence type="ECO:0000256" key="6">
    <source>
        <dbReference type="ARBA" id="ARBA00023136"/>
    </source>
</evidence>
<feature type="transmembrane region" description="Helical" evidence="8">
    <location>
        <begin position="131"/>
        <end position="153"/>
    </location>
</feature>
<reference evidence="9 10" key="1">
    <citation type="journal article" date="2019" name="Int. J. Syst. Evol. Microbiol.">
        <title>Capsulimonas corticalis gen. nov., sp. nov., an aerobic capsulated bacterium, of a novel bacterial order, Capsulimonadales ord. nov., of the class Armatimonadia of the phylum Armatimonadetes.</title>
        <authorList>
            <person name="Li J."/>
            <person name="Kudo C."/>
            <person name="Tonouchi A."/>
        </authorList>
    </citation>
    <scope>NUCLEOTIDE SEQUENCE [LARGE SCALE GENOMIC DNA]</scope>
    <source>
        <strain evidence="9 10">AX-7</strain>
    </source>
</reference>
<dbReference type="InterPro" id="IPR018047">
    <property type="entry name" value="Ammonium_transpt_CS"/>
</dbReference>
<dbReference type="InterPro" id="IPR024041">
    <property type="entry name" value="NH4_transpt_AmtB-like_dom"/>
</dbReference>